<gene>
    <name evidence="3" type="ORF">H9864_07600</name>
</gene>
<dbReference type="Proteomes" id="UP000824178">
    <property type="component" value="Unassembled WGS sequence"/>
</dbReference>
<name>A0A9E2KKH8_9FIRM</name>
<proteinExistence type="predicted"/>
<feature type="compositionally biased region" description="Basic and acidic residues" evidence="2">
    <location>
        <begin position="150"/>
        <end position="165"/>
    </location>
</feature>
<organism evidence="3 4">
    <name type="scientific">Candidatus Faecalibacterium intestinavium</name>
    <dbReference type="NCBI Taxonomy" id="2838580"/>
    <lineage>
        <taxon>Bacteria</taxon>
        <taxon>Bacillati</taxon>
        <taxon>Bacillota</taxon>
        <taxon>Clostridia</taxon>
        <taxon>Eubacteriales</taxon>
        <taxon>Oscillospiraceae</taxon>
        <taxon>Faecalibacterium</taxon>
    </lineage>
</organism>
<evidence type="ECO:0000256" key="1">
    <source>
        <dbReference type="SAM" id="Coils"/>
    </source>
</evidence>
<evidence type="ECO:0000313" key="4">
    <source>
        <dbReference type="Proteomes" id="UP000824178"/>
    </source>
</evidence>
<protein>
    <submittedName>
        <fullName evidence="3">Uncharacterized protein</fullName>
    </submittedName>
</protein>
<reference evidence="3" key="2">
    <citation type="submission" date="2021-04" db="EMBL/GenBank/DDBJ databases">
        <authorList>
            <person name="Gilroy R."/>
        </authorList>
    </citation>
    <scope>NUCLEOTIDE SEQUENCE</scope>
    <source>
        <strain evidence="3">742</strain>
    </source>
</reference>
<dbReference type="EMBL" id="JAHLFH010000160">
    <property type="protein sequence ID" value="MBU3820215.1"/>
    <property type="molecule type" value="Genomic_DNA"/>
</dbReference>
<comment type="caution">
    <text evidence="3">The sequence shown here is derived from an EMBL/GenBank/DDBJ whole genome shotgun (WGS) entry which is preliminary data.</text>
</comment>
<accession>A0A9E2KKH8</accession>
<keyword evidence="1" id="KW-0175">Coiled coil</keyword>
<sequence>MADEDGRFRKELFGYRKSDVLCWARELRASCAAQRRLAREEYAVLERRVAMVEEENGALRRELARRSAAETIAAVNTADAEQTGSEIELLSRKLAAAQAEIRRYQTKLFAYERAMASLRRENDELEEFCEQARQQGVEFKPKRELPHFEAVEEEPRSAVAERVETPRFVQSPARESRAPVPRQKPGQPRTQLEQISCQLLDEMDRLLRQETPADAEA</sequence>
<feature type="region of interest" description="Disordered" evidence="2">
    <location>
        <begin position="150"/>
        <end position="193"/>
    </location>
</feature>
<evidence type="ECO:0000313" key="3">
    <source>
        <dbReference type="EMBL" id="MBU3820215.1"/>
    </source>
</evidence>
<reference evidence="3" key="1">
    <citation type="journal article" date="2021" name="PeerJ">
        <title>Extensive microbial diversity within the chicken gut microbiome revealed by metagenomics and culture.</title>
        <authorList>
            <person name="Gilroy R."/>
            <person name="Ravi A."/>
            <person name="Getino M."/>
            <person name="Pursley I."/>
            <person name="Horton D.L."/>
            <person name="Alikhan N.F."/>
            <person name="Baker D."/>
            <person name="Gharbi K."/>
            <person name="Hall N."/>
            <person name="Watson M."/>
            <person name="Adriaenssens E.M."/>
            <person name="Foster-Nyarko E."/>
            <person name="Jarju S."/>
            <person name="Secka A."/>
            <person name="Antonio M."/>
            <person name="Oren A."/>
            <person name="Chaudhuri R.R."/>
            <person name="La Ragione R."/>
            <person name="Hildebrand F."/>
            <person name="Pallen M.J."/>
        </authorList>
    </citation>
    <scope>NUCLEOTIDE SEQUENCE</scope>
    <source>
        <strain evidence="3">742</strain>
    </source>
</reference>
<evidence type="ECO:0000256" key="2">
    <source>
        <dbReference type="SAM" id="MobiDB-lite"/>
    </source>
</evidence>
<dbReference type="AlphaFoldDB" id="A0A9E2KKH8"/>
<feature type="coiled-coil region" evidence="1">
    <location>
        <begin position="35"/>
        <end position="135"/>
    </location>
</feature>